<evidence type="ECO:0000256" key="1">
    <source>
        <dbReference type="SAM" id="SignalP"/>
    </source>
</evidence>
<feature type="chain" id="PRO_5020634931" evidence="1">
    <location>
        <begin position="26"/>
        <end position="67"/>
    </location>
</feature>
<keyword evidence="1" id="KW-0732">Signal</keyword>
<dbReference type="AlphaFoldDB" id="A0A4R6V9Z9"/>
<evidence type="ECO:0000313" key="2">
    <source>
        <dbReference type="EMBL" id="TDQ56503.1"/>
    </source>
</evidence>
<protein>
    <submittedName>
        <fullName evidence="2">Uncharacterized protein</fullName>
    </submittedName>
</protein>
<sequence>MSRFFSKKILIGLVATLSLISSAYAATGFLKGERTDGMNKICYYDVLGSTYTLNVSSVSLCPLTHNF</sequence>
<comment type="caution">
    <text evidence="2">The sequence shown here is derived from an EMBL/GenBank/DDBJ whole genome shotgun (WGS) entry which is preliminary data.</text>
</comment>
<feature type="signal peptide" evidence="1">
    <location>
        <begin position="1"/>
        <end position="25"/>
    </location>
</feature>
<organism evidence="2 3">
    <name type="scientific">Mesocricetibacter intestinalis</name>
    <dbReference type="NCBI Taxonomy" id="1521930"/>
    <lineage>
        <taxon>Bacteria</taxon>
        <taxon>Pseudomonadati</taxon>
        <taxon>Pseudomonadota</taxon>
        <taxon>Gammaproteobacteria</taxon>
        <taxon>Pasteurellales</taxon>
        <taxon>Pasteurellaceae</taxon>
        <taxon>Mesocricetibacter</taxon>
    </lineage>
</organism>
<accession>A0A4R6V9Z9</accession>
<proteinExistence type="predicted"/>
<keyword evidence="3" id="KW-1185">Reference proteome</keyword>
<reference evidence="2 3" key="1">
    <citation type="submission" date="2019-03" db="EMBL/GenBank/DDBJ databases">
        <title>Genomic Encyclopedia of Type Strains, Phase IV (KMG-IV): sequencing the most valuable type-strain genomes for metagenomic binning, comparative biology and taxonomic classification.</title>
        <authorList>
            <person name="Goeker M."/>
        </authorList>
    </citation>
    <scope>NUCLEOTIDE SEQUENCE [LARGE SCALE GENOMIC DNA]</scope>
    <source>
        <strain evidence="2 3">DSM 28403</strain>
    </source>
</reference>
<gene>
    <name evidence="2" type="ORF">EDC45_1908</name>
</gene>
<evidence type="ECO:0000313" key="3">
    <source>
        <dbReference type="Proteomes" id="UP000295657"/>
    </source>
</evidence>
<dbReference type="EMBL" id="SNYQ01000010">
    <property type="protein sequence ID" value="TDQ56503.1"/>
    <property type="molecule type" value="Genomic_DNA"/>
</dbReference>
<name>A0A4R6V9Z9_9PAST</name>
<dbReference type="Proteomes" id="UP000295657">
    <property type="component" value="Unassembled WGS sequence"/>
</dbReference>